<dbReference type="InterPro" id="IPR019775">
    <property type="entry name" value="WD40_repeat_CS"/>
</dbReference>
<sequence length="973" mass="108532">ISTSTMDPSFRTMCLPGTRSKVIKEIADWGLLSSNNILWMYAHAGSGKSTISTTMADIFDKMGCLGSFIFFNRDVEQCSGPSGMIRTIAYQLALHRGDIAAEISACLEHHPLTPNLDPNIQFQRLLLEPLEKVQPIEPVVIIIDALDEGGASPSQDAFLALLSNRLPQLPKYVQVMITSRRYPKIEHMFLNMPRLHILDLNQVADIEEDIRRYILSRMKDIQSEYAHLPSSWPGLVAVDALVQQANGLFVWATVACSYIGSYKPEVRLETLLSSPSIRARAETSLDALYEIAIREADMGAGAWYEEDFSEDMHNVLAIIVVSQNPQSLDSISKILGLDNTSTAVLFSRLQSIMKIDGDGCVHVIHPSVRDYLVDPSRCDPQHPWYICEDKEHSLMANRCIQYLTKTLEKKKKSLATYYKNKTRVPDTLAYTSLSWMYHILSVIGQSDELVAQVQLFLSEYFLQWLEVLSILGQSRRATDWLNALREWHCNFGSLVIISIATLRGQSPTFDPSFSTMLYDGWRFCKAFSKTIECDPALIYSTALQFCPKNTTISAMFNQDPPVKVVAGCLHYWSPSLMALTGVSMAVETMTVSKDGVFIAAGCLDGTLNIWNATDGTKIFAIEEDPPPNALRTYGLVHAQFTSDGTQILLALMEGEFGDIQIWDLETQVELTPLLDWHADAVHNIAFSHDQQKFLTGSGDKSIRLWTREGHHEKAFFGHDNTVTSVGFFPDDRRMASASVDATMKIWDLETGSVLLTCQHNDEEGIYSLAFSHKGDRIATGTWDWNVRIWDSKTGTEVVEPLALHHGPIGALAFSPDDKTLVSGSMDTFVRVWSMSDIQHRESIHTQRVNCVSLSHDKTRFVSGSADSSVIVWNTLDGSTYFKVPPMWEHEGEVVSVQFSPDDKIITSASCEGRVCFWDAATGEPRGSPLIISDPEVIYAVQLSADGSRAAVITRPHVLTVWNTRESCIVLGPL</sequence>
<feature type="repeat" description="WD" evidence="3">
    <location>
        <begin position="801"/>
        <end position="842"/>
    </location>
</feature>
<gene>
    <name evidence="5" type="ORF">B0H15DRAFT_765905</name>
</gene>
<dbReference type="InterPro" id="IPR027417">
    <property type="entry name" value="P-loop_NTPase"/>
</dbReference>
<feature type="repeat" description="WD" evidence="3">
    <location>
        <begin position="579"/>
        <end position="620"/>
    </location>
</feature>
<dbReference type="SUPFAM" id="SSF50978">
    <property type="entry name" value="WD40 repeat-like"/>
    <property type="match status" value="1"/>
</dbReference>
<evidence type="ECO:0000256" key="3">
    <source>
        <dbReference type="PROSITE-ProRule" id="PRU00221"/>
    </source>
</evidence>
<evidence type="ECO:0000313" key="5">
    <source>
        <dbReference type="EMBL" id="KAJ7074885.1"/>
    </source>
</evidence>
<dbReference type="SMART" id="SM00320">
    <property type="entry name" value="WD40"/>
    <property type="match status" value="7"/>
</dbReference>
<dbReference type="InterPro" id="IPR056884">
    <property type="entry name" value="NPHP3-like_N"/>
</dbReference>
<dbReference type="PROSITE" id="PS50294">
    <property type="entry name" value="WD_REPEATS_REGION"/>
    <property type="match status" value="6"/>
</dbReference>
<evidence type="ECO:0000256" key="1">
    <source>
        <dbReference type="ARBA" id="ARBA00022574"/>
    </source>
</evidence>
<reference evidence="5" key="1">
    <citation type="submission" date="2023-03" db="EMBL/GenBank/DDBJ databases">
        <title>Massive genome expansion in bonnet fungi (Mycena s.s.) driven by repeated elements and novel gene families across ecological guilds.</title>
        <authorList>
            <consortium name="Lawrence Berkeley National Laboratory"/>
            <person name="Harder C.B."/>
            <person name="Miyauchi S."/>
            <person name="Viragh M."/>
            <person name="Kuo A."/>
            <person name="Thoen E."/>
            <person name="Andreopoulos B."/>
            <person name="Lu D."/>
            <person name="Skrede I."/>
            <person name="Drula E."/>
            <person name="Henrissat B."/>
            <person name="Morin E."/>
            <person name="Kohler A."/>
            <person name="Barry K."/>
            <person name="LaButti K."/>
            <person name="Morin E."/>
            <person name="Salamov A."/>
            <person name="Lipzen A."/>
            <person name="Mereny Z."/>
            <person name="Hegedus B."/>
            <person name="Baldrian P."/>
            <person name="Stursova M."/>
            <person name="Weitz H."/>
            <person name="Taylor A."/>
            <person name="Grigoriev I.V."/>
            <person name="Nagy L.G."/>
            <person name="Martin F."/>
            <person name="Kauserud H."/>
        </authorList>
    </citation>
    <scope>NUCLEOTIDE SEQUENCE</scope>
    <source>
        <strain evidence="5">CBHHK173m</strain>
    </source>
</reference>
<evidence type="ECO:0000259" key="4">
    <source>
        <dbReference type="Pfam" id="PF24883"/>
    </source>
</evidence>
<feature type="repeat" description="WD" evidence="3">
    <location>
        <begin position="715"/>
        <end position="756"/>
    </location>
</feature>
<feature type="domain" description="Nephrocystin 3-like N-terminal" evidence="4">
    <location>
        <begin position="25"/>
        <end position="180"/>
    </location>
</feature>
<proteinExistence type="predicted"/>
<dbReference type="InterPro" id="IPR015943">
    <property type="entry name" value="WD40/YVTN_repeat-like_dom_sf"/>
</dbReference>
<dbReference type="PRINTS" id="PR00320">
    <property type="entry name" value="GPROTEINBRPT"/>
</dbReference>
<name>A0AAD6XIW2_9AGAR</name>
<dbReference type="PROSITE" id="PS50082">
    <property type="entry name" value="WD_REPEATS_2"/>
    <property type="match status" value="7"/>
</dbReference>
<feature type="repeat" description="WD" evidence="3">
    <location>
        <begin position="886"/>
        <end position="927"/>
    </location>
</feature>
<dbReference type="PANTHER" id="PTHR19879:SF9">
    <property type="entry name" value="TRANSCRIPTION INITIATION FACTOR TFIID SUBUNIT 5"/>
    <property type="match status" value="1"/>
</dbReference>
<keyword evidence="2" id="KW-0677">Repeat</keyword>
<feature type="non-terminal residue" evidence="5">
    <location>
        <position position="1"/>
    </location>
</feature>
<dbReference type="InterPro" id="IPR001680">
    <property type="entry name" value="WD40_rpt"/>
</dbReference>
<dbReference type="InterPro" id="IPR011047">
    <property type="entry name" value="Quinoprotein_ADH-like_sf"/>
</dbReference>
<dbReference type="AlphaFoldDB" id="A0AAD6XIW2"/>
<dbReference type="Gene3D" id="2.130.10.10">
    <property type="entry name" value="YVTN repeat-like/Quinoprotein amine dehydrogenase"/>
    <property type="match status" value="3"/>
</dbReference>
<feature type="non-terminal residue" evidence="5">
    <location>
        <position position="973"/>
    </location>
</feature>
<accession>A0AAD6XIW2</accession>
<dbReference type="Pfam" id="PF00400">
    <property type="entry name" value="WD40"/>
    <property type="match status" value="7"/>
</dbReference>
<evidence type="ECO:0000256" key="2">
    <source>
        <dbReference type="ARBA" id="ARBA00022737"/>
    </source>
</evidence>
<dbReference type="SUPFAM" id="SSF52540">
    <property type="entry name" value="P-loop containing nucleoside triphosphate hydrolases"/>
    <property type="match status" value="1"/>
</dbReference>
<dbReference type="InterPro" id="IPR036322">
    <property type="entry name" value="WD40_repeat_dom_sf"/>
</dbReference>
<feature type="repeat" description="WD" evidence="3">
    <location>
        <begin position="674"/>
        <end position="705"/>
    </location>
</feature>
<protein>
    <submittedName>
        <fullName evidence="5">Quinon protein alcohol dehydrogenase-like superfamily</fullName>
    </submittedName>
</protein>
<dbReference type="InterPro" id="IPR020472">
    <property type="entry name" value="WD40_PAC1"/>
</dbReference>
<dbReference type="Proteomes" id="UP001222325">
    <property type="component" value="Unassembled WGS sequence"/>
</dbReference>
<dbReference type="EMBL" id="JARJCN010000109">
    <property type="protein sequence ID" value="KAJ7074885.1"/>
    <property type="molecule type" value="Genomic_DNA"/>
</dbReference>
<feature type="repeat" description="WD" evidence="3">
    <location>
        <begin position="758"/>
        <end position="799"/>
    </location>
</feature>
<dbReference type="Pfam" id="PF24883">
    <property type="entry name" value="NPHP3_N"/>
    <property type="match status" value="1"/>
</dbReference>
<keyword evidence="1 3" id="KW-0853">WD repeat</keyword>
<comment type="caution">
    <text evidence="5">The sequence shown here is derived from an EMBL/GenBank/DDBJ whole genome shotgun (WGS) entry which is preliminary data.</text>
</comment>
<dbReference type="SUPFAM" id="SSF50998">
    <property type="entry name" value="Quinoprotein alcohol dehydrogenase-like"/>
    <property type="match status" value="1"/>
</dbReference>
<dbReference type="PANTHER" id="PTHR19879">
    <property type="entry name" value="TRANSCRIPTION INITIATION FACTOR TFIID"/>
    <property type="match status" value="1"/>
</dbReference>
<dbReference type="CDD" id="cd00200">
    <property type="entry name" value="WD40"/>
    <property type="match status" value="1"/>
</dbReference>
<evidence type="ECO:0000313" key="6">
    <source>
        <dbReference type="Proteomes" id="UP001222325"/>
    </source>
</evidence>
<dbReference type="Gene3D" id="3.40.50.300">
    <property type="entry name" value="P-loop containing nucleotide triphosphate hydrolases"/>
    <property type="match status" value="1"/>
</dbReference>
<feature type="repeat" description="WD" evidence="3">
    <location>
        <begin position="841"/>
        <end position="882"/>
    </location>
</feature>
<keyword evidence="6" id="KW-1185">Reference proteome</keyword>
<dbReference type="PROSITE" id="PS00678">
    <property type="entry name" value="WD_REPEATS_1"/>
    <property type="match status" value="2"/>
</dbReference>
<organism evidence="5 6">
    <name type="scientific">Mycena belliarum</name>
    <dbReference type="NCBI Taxonomy" id="1033014"/>
    <lineage>
        <taxon>Eukaryota</taxon>
        <taxon>Fungi</taxon>
        <taxon>Dikarya</taxon>
        <taxon>Basidiomycota</taxon>
        <taxon>Agaricomycotina</taxon>
        <taxon>Agaricomycetes</taxon>
        <taxon>Agaricomycetidae</taxon>
        <taxon>Agaricales</taxon>
        <taxon>Marasmiineae</taxon>
        <taxon>Mycenaceae</taxon>
        <taxon>Mycena</taxon>
    </lineage>
</organism>